<name>A0A2Z7BQB1_9LAMI</name>
<dbReference type="GO" id="GO:0016301">
    <property type="term" value="F:kinase activity"/>
    <property type="evidence" value="ECO:0007669"/>
    <property type="project" value="UniProtKB-KW"/>
</dbReference>
<dbReference type="EMBL" id="KV003574">
    <property type="protein sequence ID" value="KZV36554.1"/>
    <property type="molecule type" value="Genomic_DNA"/>
</dbReference>
<proteinExistence type="predicted"/>
<keyword evidence="3" id="KW-1185">Reference proteome</keyword>
<keyword evidence="2" id="KW-0675">Receptor</keyword>
<dbReference type="Proteomes" id="UP000250235">
    <property type="component" value="Unassembled WGS sequence"/>
</dbReference>
<evidence type="ECO:0000313" key="3">
    <source>
        <dbReference type="Proteomes" id="UP000250235"/>
    </source>
</evidence>
<reference evidence="2 3" key="1">
    <citation type="journal article" date="2015" name="Proc. Natl. Acad. Sci. U.S.A.">
        <title>The resurrection genome of Boea hygrometrica: A blueprint for survival of dehydration.</title>
        <authorList>
            <person name="Xiao L."/>
            <person name="Yang G."/>
            <person name="Zhang L."/>
            <person name="Yang X."/>
            <person name="Zhao S."/>
            <person name="Ji Z."/>
            <person name="Zhou Q."/>
            <person name="Hu M."/>
            <person name="Wang Y."/>
            <person name="Chen M."/>
            <person name="Xu Y."/>
            <person name="Jin H."/>
            <person name="Xiao X."/>
            <person name="Hu G."/>
            <person name="Bao F."/>
            <person name="Hu Y."/>
            <person name="Wan P."/>
            <person name="Li L."/>
            <person name="Deng X."/>
            <person name="Kuang T."/>
            <person name="Xiang C."/>
            <person name="Zhu J.K."/>
            <person name="Oliver M.J."/>
            <person name="He Y."/>
        </authorList>
    </citation>
    <scope>NUCLEOTIDE SEQUENCE [LARGE SCALE GENOMIC DNA]</scope>
    <source>
        <strain evidence="3">cv. XS01</strain>
    </source>
</reference>
<gene>
    <name evidence="2" type="ORF">F511_43975</name>
</gene>
<keyword evidence="2" id="KW-0808">Transferase</keyword>
<organism evidence="2 3">
    <name type="scientific">Dorcoceras hygrometricum</name>
    <dbReference type="NCBI Taxonomy" id="472368"/>
    <lineage>
        <taxon>Eukaryota</taxon>
        <taxon>Viridiplantae</taxon>
        <taxon>Streptophyta</taxon>
        <taxon>Embryophyta</taxon>
        <taxon>Tracheophyta</taxon>
        <taxon>Spermatophyta</taxon>
        <taxon>Magnoliopsida</taxon>
        <taxon>eudicotyledons</taxon>
        <taxon>Gunneridae</taxon>
        <taxon>Pentapetalae</taxon>
        <taxon>asterids</taxon>
        <taxon>lamiids</taxon>
        <taxon>Lamiales</taxon>
        <taxon>Gesneriaceae</taxon>
        <taxon>Didymocarpoideae</taxon>
        <taxon>Trichosporeae</taxon>
        <taxon>Loxocarpinae</taxon>
        <taxon>Dorcoceras</taxon>
    </lineage>
</organism>
<sequence>MTPTEKEVKDLNAQLKGICNNCGHWERISTDKISRRILFNQQPAAASSNDNQGPLMQIKTASQRISTDKISRRILFNQQHAAASSNDNQGPLMQIKTAPQRLTQTTSHKFPLGTMKP</sequence>
<protein>
    <submittedName>
        <fullName evidence="2">Receptor-like protein kinase</fullName>
    </submittedName>
</protein>
<evidence type="ECO:0000256" key="1">
    <source>
        <dbReference type="SAM" id="MobiDB-lite"/>
    </source>
</evidence>
<feature type="region of interest" description="Disordered" evidence="1">
    <location>
        <begin position="98"/>
        <end position="117"/>
    </location>
</feature>
<dbReference type="AlphaFoldDB" id="A0A2Z7BQB1"/>
<evidence type="ECO:0000313" key="2">
    <source>
        <dbReference type="EMBL" id="KZV36554.1"/>
    </source>
</evidence>
<accession>A0A2Z7BQB1</accession>
<keyword evidence="2" id="KW-0418">Kinase</keyword>